<name>A0A0C1Q8D1_9GAMM</name>
<feature type="domain" description="TonB-dependent receptor-like beta-barrel" evidence="5">
    <location>
        <begin position="5"/>
        <end position="64"/>
    </location>
</feature>
<comment type="subcellular location">
    <subcellularLocation>
        <location evidence="1">Cell outer membrane</location>
    </subcellularLocation>
</comment>
<evidence type="ECO:0000256" key="2">
    <source>
        <dbReference type="ARBA" id="ARBA00023136"/>
    </source>
</evidence>
<organism evidence="6 7">
    <name type="scientific">Pseudoalteromonas luteoviolacea</name>
    <dbReference type="NCBI Taxonomy" id="43657"/>
    <lineage>
        <taxon>Bacteria</taxon>
        <taxon>Pseudomonadati</taxon>
        <taxon>Pseudomonadota</taxon>
        <taxon>Gammaproteobacteria</taxon>
        <taxon>Alteromonadales</taxon>
        <taxon>Pseudoalteromonadaceae</taxon>
        <taxon>Pseudoalteromonas</taxon>
    </lineage>
</organism>
<dbReference type="EMBL" id="JWIC01000007">
    <property type="protein sequence ID" value="KID55745.1"/>
    <property type="molecule type" value="Genomic_DNA"/>
</dbReference>
<evidence type="ECO:0000256" key="3">
    <source>
        <dbReference type="ARBA" id="ARBA00023237"/>
    </source>
</evidence>
<gene>
    <name evidence="6" type="ORF">JF50_15390</name>
</gene>
<evidence type="ECO:0000313" key="6">
    <source>
        <dbReference type="EMBL" id="KID55745.1"/>
    </source>
</evidence>
<evidence type="ECO:0000256" key="1">
    <source>
        <dbReference type="ARBA" id="ARBA00004442"/>
    </source>
</evidence>
<evidence type="ECO:0000256" key="4">
    <source>
        <dbReference type="SAM" id="MobiDB-lite"/>
    </source>
</evidence>
<dbReference type="InterPro" id="IPR000531">
    <property type="entry name" value="Beta-barrel_TonB"/>
</dbReference>
<dbReference type="AlphaFoldDB" id="A0A0C1Q8D1"/>
<accession>A0A0C1Q8D1</accession>
<evidence type="ECO:0000313" key="7">
    <source>
        <dbReference type="Proteomes" id="UP000031327"/>
    </source>
</evidence>
<comment type="caution">
    <text evidence="6">The sequence shown here is derived from an EMBL/GenBank/DDBJ whole genome shotgun (WGS) entry which is preliminary data.</text>
</comment>
<dbReference type="Proteomes" id="UP000031327">
    <property type="component" value="Unassembled WGS sequence"/>
</dbReference>
<protein>
    <recommendedName>
        <fullName evidence="5">TonB-dependent receptor-like beta-barrel domain-containing protein</fullName>
    </recommendedName>
</protein>
<sequence>MGDASSGYDNLTDYSNTTCDTQNLPATAMDTPNLKPETSEQFSIGAVWNMTANTAVTIDYWQTESWMTMHPQQKSIWDLTIKAIITAVLPSECEIFSL</sequence>
<keyword evidence="3" id="KW-0998">Cell outer membrane</keyword>
<dbReference type="InterPro" id="IPR036942">
    <property type="entry name" value="Beta-barrel_TonB_sf"/>
</dbReference>
<dbReference type="Gene3D" id="2.40.170.20">
    <property type="entry name" value="TonB-dependent receptor, beta-barrel domain"/>
    <property type="match status" value="1"/>
</dbReference>
<dbReference type="RefSeq" id="WP_039610321.1">
    <property type="nucleotide sequence ID" value="NZ_JWIC01000007.1"/>
</dbReference>
<dbReference type="GO" id="GO:0009279">
    <property type="term" value="C:cell outer membrane"/>
    <property type="evidence" value="ECO:0007669"/>
    <property type="project" value="UniProtKB-SubCell"/>
</dbReference>
<reference evidence="6 7" key="1">
    <citation type="submission" date="2014-12" db="EMBL/GenBank/DDBJ databases">
        <title>Draft Genome Sequence of Pseudoalteromonas luteoviolacea HI1.</title>
        <authorList>
            <person name="Asahina A.Y."/>
            <person name="Hadfield M.G."/>
        </authorList>
    </citation>
    <scope>NUCLEOTIDE SEQUENCE [LARGE SCALE GENOMIC DNA]</scope>
    <source>
        <strain evidence="6 7">HI1</strain>
    </source>
</reference>
<evidence type="ECO:0000259" key="5">
    <source>
        <dbReference type="Pfam" id="PF00593"/>
    </source>
</evidence>
<feature type="region of interest" description="Disordered" evidence="4">
    <location>
        <begin position="1"/>
        <end position="37"/>
    </location>
</feature>
<proteinExistence type="predicted"/>
<keyword evidence="2" id="KW-0472">Membrane</keyword>
<dbReference type="Pfam" id="PF00593">
    <property type="entry name" value="TonB_dep_Rec_b-barrel"/>
    <property type="match status" value="1"/>
</dbReference>
<feature type="compositionally biased region" description="Polar residues" evidence="4">
    <location>
        <begin position="7"/>
        <end position="25"/>
    </location>
</feature>
<dbReference type="SUPFAM" id="SSF56935">
    <property type="entry name" value="Porins"/>
    <property type="match status" value="1"/>
</dbReference>